<dbReference type="InterPro" id="IPR006121">
    <property type="entry name" value="HMA_dom"/>
</dbReference>
<dbReference type="SUPFAM" id="SSF81665">
    <property type="entry name" value="Calcium ATPase, transmembrane domain M"/>
    <property type="match status" value="1"/>
</dbReference>
<dbReference type="SFLD" id="SFLDG00002">
    <property type="entry name" value="C1.7:_P-type_atpase_like"/>
    <property type="match status" value="1"/>
</dbReference>
<dbReference type="PROSITE" id="PS50846">
    <property type="entry name" value="HMA_2"/>
    <property type="match status" value="1"/>
</dbReference>
<dbReference type="InterPro" id="IPR044492">
    <property type="entry name" value="P_typ_ATPase_HD_dom"/>
</dbReference>
<dbReference type="SUPFAM" id="SSF55008">
    <property type="entry name" value="HMA, heavy metal-associated domain"/>
    <property type="match status" value="1"/>
</dbReference>
<feature type="transmembrane region" description="Helical" evidence="8">
    <location>
        <begin position="123"/>
        <end position="142"/>
    </location>
</feature>
<comment type="caution">
    <text evidence="10">The sequence shown here is derived from an EMBL/GenBank/DDBJ whole genome shotgun (WGS) entry which is preliminary data.</text>
</comment>
<evidence type="ECO:0000256" key="3">
    <source>
        <dbReference type="ARBA" id="ARBA00022692"/>
    </source>
</evidence>
<dbReference type="InterPro" id="IPR001757">
    <property type="entry name" value="P_typ_ATPase"/>
</dbReference>
<dbReference type="InterPro" id="IPR051014">
    <property type="entry name" value="Cation_Transport_ATPase_IB"/>
</dbReference>
<evidence type="ECO:0000256" key="6">
    <source>
        <dbReference type="ARBA" id="ARBA00022989"/>
    </source>
</evidence>
<feature type="transmembrane region" description="Helical" evidence="8">
    <location>
        <begin position="346"/>
        <end position="374"/>
    </location>
</feature>
<proteinExistence type="inferred from homology"/>
<evidence type="ECO:0000256" key="2">
    <source>
        <dbReference type="ARBA" id="ARBA00006024"/>
    </source>
</evidence>
<dbReference type="SUPFAM" id="SSF56784">
    <property type="entry name" value="HAD-like"/>
    <property type="match status" value="1"/>
</dbReference>
<dbReference type="SUPFAM" id="SSF81653">
    <property type="entry name" value="Calcium ATPase, transduction domain A"/>
    <property type="match status" value="1"/>
</dbReference>
<evidence type="ECO:0000256" key="5">
    <source>
        <dbReference type="ARBA" id="ARBA00022967"/>
    </source>
</evidence>
<dbReference type="GO" id="GO:0046872">
    <property type="term" value="F:metal ion binding"/>
    <property type="evidence" value="ECO:0007669"/>
    <property type="project" value="UniProtKB-KW"/>
</dbReference>
<dbReference type="InterPro" id="IPR027256">
    <property type="entry name" value="P-typ_ATPase_IB"/>
</dbReference>
<sequence length="888" mass="95985">MSTDLEQPFLQTENVKIEKSYFEVMGLCCSSEVSLVESLLKPLDGVLEISVIVPNKTLIVVHDVMTITPSQIVQVLNQARLQANIRPRGEGNYTNKWPGMWDVACGVLLVLSFFKYVWYPMQWLAIGAVVIGLPNIVGRSVASIRNLTLNVNVIVLLSVAGTLSLQDYTDAAIIVFLYNIAQWLESRASHKAVSVMSSLTNMTPLKATLAETGEQVDVASVGLGTILAVKAGEAIPIDGVVVDGKCEVDEKALTGESFPVTKEISSTVWAGTINLNGYVSVRTTKLAESCLVARMVDLVEEAQSRKARVQTLIDNCAKWYIPVVVLISAGVAVVPILLNVGDRTRWFHLALVVLVSACPCALIISTPVTMFCALSKSATTGLLFKGGDYLELLAKVKTVAFDKTGTITRGEFIVTNFQSVHDTISTEKLLFWVSSIESKSSHPMAASLVSYAVMNSVKPLPEKVEEFRNYPGEGIYGKIDGEDVYVGNYRIALRAGCREDYDKVSHKMEGKASGFIYVGAVLVGTFTLSDECRTGAMEAIKELKHMGIRTVLLTGDNSFAAQQVQDQMNQAIDTVYAELLPEDKARIINELKSNGAVAMVGDGINDALALATADIGISMGISGSALAMETGHVILMSNDINKIPQAIKISQRATRKIIENVIISFSTKGLVLALAIAGYSMLLVAVVTDVGTCLLVIFNSMLLLQEKLKPVKPTVVPVKASCCKGKAKCGKLKDKEVESTESASVCKVAQSSKGCCEAKCCKVEKPEPLKVDCCKKTEPQKADCCKVEKPEPQKVGCCKKTEPQKIDSCKVEKQESRKAACCKKTEPQKVDCCKVEKSESQRVDCCDKLQGSVKRSSGNGGCCKIASSCCARKSHFCKGSHEIRISIA</sequence>
<evidence type="ECO:0000259" key="9">
    <source>
        <dbReference type="PROSITE" id="PS50846"/>
    </source>
</evidence>
<dbReference type="InterPro" id="IPR023298">
    <property type="entry name" value="ATPase_P-typ_TM_dom_sf"/>
</dbReference>
<feature type="domain" description="HMA" evidence="9">
    <location>
        <begin position="18"/>
        <end position="84"/>
    </location>
</feature>
<keyword evidence="6 8" id="KW-1133">Transmembrane helix</keyword>
<dbReference type="InterPro" id="IPR018303">
    <property type="entry name" value="ATPase_P-typ_P_site"/>
</dbReference>
<evidence type="ECO:0000256" key="1">
    <source>
        <dbReference type="ARBA" id="ARBA00004141"/>
    </source>
</evidence>
<name>A0AAW1LZ87_SAPOF</name>
<dbReference type="InterPro" id="IPR023214">
    <property type="entry name" value="HAD_sf"/>
</dbReference>
<dbReference type="FunFam" id="2.70.150.10:FF:000002">
    <property type="entry name" value="Copper-transporting ATPase 1, putative"/>
    <property type="match status" value="1"/>
</dbReference>
<keyword evidence="3 8" id="KW-0812">Transmembrane</keyword>
<dbReference type="GO" id="GO:0016020">
    <property type="term" value="C:membrane"/>
    <property type="evidence" value="ECO:0007669"/>
    <property type="project" value="UniProtKB-SubCell"/>
</dbReference>
<gene>
    <name evidence="10" type="ORF">RND81_03G075300</name>
</gene>
<dbReference type="PANTHER" id="PTHR48085:SF3">
    <property type="entry name" value="INACTIVE CADMIUM_ZINC-TRANSPORTING ATPASE HMA3"/>
    <property type="match status" value="1"/>
</dbReference>
<keyword evidence="8" id="KW-0067">ATP-binding</keyword>
<dbReference type="InterPro" id="IPR059000">
    <property type="entry name" value="ATPase_P-type_domA"/>
</dbReference>
<dbReference type="Gene3D" id="3.40.50.1000">
    <property type="entry name" value="HAD superfamily/HAD-like"/>
    <property type="match status" value="1"/>
</dbReference>
<dbReference type="InterPro" id="IPR023299">
    <property type="entry name" value="ATPase_P-typ_cyto_dom_N"/>
</dbReference>
<dbReference type="NCBIfam" id="TIGR01512">
    <property type="entry name" value="ATPase-IB2_Cd"/>
    <property type="match status" value="1"/>
</dbReference>
<dbReference type="SFLD" id="SFLDF00027">
    <property type="entry name" value="p-type_atpase"/>
    <property type="match status" value="1"/>
</dbReference>
<evidence type="ECO:0000313" key="10">
    <source>
        <dbReference type="EMBL" id="KAK9741003.1"/>
    </source>
</evidence>
<keyword evidence="5" id="KW-1278">Translocase</keyword>
<evidence type="ECO:0000256" key="8">
    <source>
        <dbReference type="RuleBase" id="RU362081"/>
    </source>
</evidence>
<evidence type="ECO:0000256" key="4">
    <source>
        <dbReference type="ARBA" id="ARBA00022723"/>
    </source>
</evidence>
<dbReference type="SFLD" id="SFLDS00003">
    <property type="entry name" value="Haloacid_Dehalogenase"/>
    <property type="match status" value="1"/>
</dbReference>
<dbReference type="InterPro" id="IPR036163">
    <property type="entry name" value="HMA_dom_sf"/>
</dbReference>
<comment type="similarity">
    <text evidence="2 8">Belongs to the cation transport ATPase (P-type) (TC 3.A.3) family. Type IB subfamily.</text>
</comment>
<protein>
    <recommendedName>
        <fullName evidence="9">HMA domain-containing protein</fullName>
    </recommendedName>
</protein>
<dbReference type="InterPro" id="IPR008250">
    <property type="entry name" value="ATPase_P-typ_transduc_dom_A_sf"/>
</dbReference>
<dbReference type="EMBL" id="JBDFQZ010000003">
    <property type="protein sequence ID" value="KAK9741003.1"/>
    <property type="molecule type" value="Genomic_DNA"/>
</dbReference>
<dbReference type="Pfam" id="PF00122">
    <property type="entry name" value="E1-E2_ATPase"/>
    <property type="match status" value="1"/>
</dbReference>
<keyword evidence="11" id="KW-1185">Reference proteome</keyword>
<dbReference type="PRINTS" id="PR00119">
    <property type="entry name" value="CATATPASE"/>
</dbReference>
<keyword evidence="8" id="KW-0547">Nucleotide-binding</keyword>
<organism evidence="10 11">
    <name type="scientific">Saponaria officinalis</name>
    <name type="common">Common soapwort</name>
    <name type="synonym">Lychnis saponaria</name>
    <dbReference type="NCBI Taxonomy" id="3572"/>
    <lineage>
        <taxon>Eukaryota</taxon>
        <taxon>Viridiplantae</taxon>
        <taxon>Streptophyta</taxon>
        <taxon>Embryophyta</taxon>
        <taxon>Tracheophyta</taxon>
        <taxon>Spermatophyta</taxon>
        <taxon>Magnoliopsida</taxon>
        <taxon>eudicotyledons</taxon>
        <taxon>Gunneridae</taxon>
        <taxon>Pentapetalae</taxon>
        <taxon>Caryophyllales</taxon>
        <taxon>Caryophyllaceae</taxon>
        <taxon>Caryophylleae</taxon>
        <taxon>Saponaria</taxon>
    </lineage>
</organism>
<comment type="subcellular location">
    <subcellularLocation>
        <location evidence="1">Membrane</location>
        <topology evidence="1">Multi-pass membrane protein</topology>
    </subcellularLocation>
</comment>
<dbReference type="AlphaFoldDB" id="A0AAW1LZ87"/>
<evidence type="ECO:0000256" key="7">
    <source>
        <dbReference type="ARBA" id="ARBA00023136"/>
    </source>
</evidence>
<dbReference type="Gene3D" id="3.30.70.100">
    <property type="match status" value="1"/>
</dbReference>
<dbReference type="PROSITE" id="PS00154">
    <property type="entry name" value="ATPASE_E1_E2"/>
    <property type="match status" value="1"/>
</dbReference>
<dbReference type="GO" id="GO:0005524">
    <property type="term" value="F:ATP binding"/>
    <property type="evidence" value="ECO:0007669"/>
    <property type="project" value="UniProtKB-UniRule"/>
</dbReference>
<dbReference type="GO" id="GO:0019829">
    <property type="term" value="F:ATPase-coupled monoatomic cation transmembrane transporter activity"/>
    <property type="evidence" value="ECO:0007669"/>
    <property type="project" value="InterPro"/>
</dbReference>
<dbReference type="FunFam" id="3.40.1110.10:FF:000043">
    <property type="entry name" value="Putative cadmium/zinc-transporting ATPase 3"/>
    <property type="match status" value="1"/>
</dbReference>
<keyword evidence="4 8" id="KW-0479">Metal-binding</keyword>
<keyword evidence="7 8" id="KW-0472">Membrane</keyword>
<dbReference type="NCBIfam" id="TIGR01494">
    <property type="entry name" value="ATPase_P-type"/>
    <property type="match status" value="1"/>
</dbReference>
<dbReference type="PANTHER" id="PTHR48085">
    <property type="entry name" value="CADMIUM/ZINC-TRANSPORTING ATPASE HMA2-RELATED"/>
    <property type="match status" value="1"/>
</dbReference>
<dbReference type="CDD" id="cd02079">
    <property type="entry name" value="P-type_ATPase_HM"/>
    <property type="match status" value="1"/>
</dbReference>
<dbReference type="GO" id="GO:0016887">
    <property type="term" value="F:ATP hydrolysis activity"/>
    <property type="evidence" value="ECO:0007669"/>
    <property type="project" value="InterPro"/>
</dbReference>
<dbReference type="Gene3D" id="2.70.150.10">
    <property type="entry name" value="Calcium-transporting ATPase, cytoplasmic transduction domain A"/>
    <property type="match status" value="1"/>
</dbReference>
<dbReference type="Gene3D" id="3.40.1110.10">
    <property type="entry name" value="Calcium-transporting ATPase, cytoplasmic domain N"/>
    <property type="match status" value="1"/>
</dbReference>
<dbReference type="Pfam" id="PF00702">
    <property type="entry name" value="Hydrolase"/>
    <property type="match status" value="1"/>
</dbReference>
<dbReference type="NCBIfam" id="TIGR01525">
    <property type="entry name" value="ATPase-IB_hvy"/>
    <property type="match status" value="1"/>
</dbReference>
<dbReference type="InterPro" id="IPR036412">
    <property type="entry name" value="HAD-like_sf"/>
</dbReference>
<dbReference type="Proteomes" id="UP001443914">
    <property type="component" value="Unassembled WGS sequence"/>
</dbReference>
<reference evidence="10" key="1">
    <citation type="submission" date="2024-03" db="EMBL/GenBank/DDBJ databases">
        <title>WGS assembly of Saponaria officinalis var. Norfolk2.</title>
        <authorList>
            <person name="Jenkins J."/>
            <person name="Shu S."/>
            <person name="Grimwood J."/>
            <person name="Barry K."/>
            <person name="Goodstein D."/>
            <person name="Schmutz J."/>
            <person name="Leebens-Mack J."/>
            <person name="Osbourn A."/>
        </authorList>
    </citation>
    <scope>NUCLEOTIDE SEQUENCE [LARGE SCALE GENOMIC DNA]</scope>
    <source>
        <strain evidence="10">JIC</strain>
    </source>
</reference>
<comment type="caution">
    <text evidence="8">Lacks conserved residue(s) required for the propagation of feature annotation.</text>
</comment>
<accession>A0AAW1LZ87</accession>
<feature type="transmembrane region" description="Helical" evidence="8">
    <location>
        <begin position="319"/>
        <end position="340"/>
    </location>
</feature>
<evidence type="ECO:0000313" key="11">
    <source>
        <dbReference type="Proteomes" id="UP001443914"/>
    </source>
</evidence>
<dbReference type="FunFam" id="3.30.70.100:FF:000022">
    <property type="entry name" value="Putative cadmium/zinc-transporting ATPase 3"/>
    <property type="match status" value="1"/>
</dbReference>